<feature type="region of interest" description="Disordered" evidence="1">
    <location>
        <begin position="36"/>
        <end position="61"/>
    </location>
</feature>
<accession>A0ABR2MBI4</accession>
<name>A0ABR2MBI4_9ASPA</name>
<evidence type="ECO:0000313" key="2">
    <source>
        <dbReference type="EMBL" id="KAK8961525.1"/>
    </source>
</evidence>
<evidence type="ECO:0000313" key="3">
    <source>
        <dbReference type="Proteomes" id="UP001412067"/>
    </source>
</evidence>
<dbReference type="EMBL" id="JBBWWR010000009">
    <property type="protein sequence ID" value="KAK8961525.1"/>
    <property type="molecule type" value="Genomic_DNA"/>
</dbReference>
<gene>
    <name evidence="2" type="ORF">KSP40_PGU011162</name>
</gene>
<keyword evidence="3" id="KW-1185">Reference proteome</keyword>
<sequence length="61" mass="6425">MCTRWAMMDHAARGPTAVPKVVCDHVAVRRLKCCGRTDTSVRPGDGGGGRGISGVDFGQSH</sequence>
<protein>
    <submittedName>
        <fullName evidence="2">Uncharacterized protein</fullName>
    </submittedName>
</protein>
<evidence type="ECO:0000256" key="1">
    <source>
        <dbReference type="SAM" id="MobiDB-lite"/>
    </source>
</evidence>
<proteinExistence type="predicted"/>
<comment type="caution">
    <text evidence="2">The sequence shown here is derived from an EMBL/GenBank/DDBJ whole genome shotgun (WGS) entry which is preliminary data.</text>
</comment>
<dbReference type="Proteomes" id="UP001412067">
    <property type="component" value="Unassembled WGS sequence"/>
</dbReference>
<organism evidence="2 3">
    <name type="scientific">Platanthera guangdongensis</name>
    <dbReference type="NCBI Taxonomy" id="2320717"/>
    <lineage>
        <taxon>Eukaryota</taxon>
        <taxon>Viridiplantae</taxon>
        <taxon>Streptophyta</taxon>
        <taxon>Embryophyta</taxon>
        <taxon>Tracheophyta</taxon>
        <taxon>Spermatophyta</taxon>
        <taxon>Magnoliopsida</taxon>
        <taxon>Liliopsida</taxon>
        <taxon>Asparagales</taxon>
        <taxon>Orchidaceae</taxon>
        <taxon>Orchidoideae</taxon>
        <taxon>Orchideae</taxon>
        <taxon>Orchidinae</taxon>
        <taxon>Platanthera</taxon>
    </lineage>
</organism>
<reference evidence="2 3" key="1">
    <citation type="journal article" date="2022" name="Nat. Plants">
        <title>Genomes of leafy and leafless Platanthera orchids illuminate the evolution of mycoheterotrophy.</title>
        <authorList>
            <person name="Li M.H."/>
            <person name="Liu K.W."/>
            <person name="Li Z."/>
            <person name="Lu H.C."/>
            <person name="Ye Q.L."/>
            <person name="Zhang D."/>
            <person name="Wang J.Y."/>
            <person name="Li Y.F."/>
            <person name="Zhong Z.M."/>
            <person name="Liu X."/>
            <person name="Yu X."/>
            <person name="Liu D.K."/>
            <person name="Tu X.D."/>
            <person name="Liu B."/>
            <person name="Hao Y."/>
            <person name="Liao X.Y."/>
            <person name="Jiang Y.T."/>
            <person name="Sun W.H."/>
            <person name="Chen J."/>
            <person name="Chen Y.Q."/>
            <person name="Ai Y."/>
            <person name="Zhai J.W."/>
            <person name="Wu S.S."/>
            <person name="Zhou Z."/>
            <person name="Hsiao Y.Y."/>
            <person name="Wu W.L."/>
            <person name="Chen Y.Y."/>
            <person name="Lin Y.F."/>
            <person name="Hsu J.L."/>
            <person name="Li C.Y."/>
            <person name="Wang Z.W."/>
            <person name="Zhao X."/>
            <person name="Zhong W.Y."/>
            <person name="Ma X.K."/>
            <person name="Ma L."/>
            <person name="Huang J."/>
            <person name="Chen G.Z."/>
            <person name="Huang M.Z."/>
            <person name="Huang L."/>
            <person name="Peng D.H."/>
            <person name="Luo Y.B."/>
            <person name="Zou S.Q."/>
            <person name="Chen S.P."/>
            <person name="Lan S."/>
            <person name="Tsai W.C."/>
            <person name="Van de Peer Y."/>
            <person name="Liu Z.J."/>
        </authorList>
    </citation>
    <scope>NUCLEOTIDE SEQUENCE [LARGE SCALE GENOMIC DNA]</scope>
    <source>
        <strain evidence="2">Lor288</strain>
    </source>
</reference>